<dbReference type="GeneID" id="90072419"/>
<dbReference type="GO" id="GO:0004439">
    <property type="term" value="F:phosphatidylinositol-4,5-bisphosphate 5-phosphatase activity"/>
    <property type="evidence" value="ECO:0007669"/>
    <property type="project" value="UniProtKB-EC"/>
</dbReference>
<comment type="similarity">
    <text evidence="2">In the central section; belongs to the inositol 1,4,5-trisphosphate 5-phosphatase family.</text>
</comment>
<evidence type="ECO:0000259" key="6">
    <source>
        <dbReference type="PROSITE" id="PS50275"/>
    </source>
</evidence>
<dbReference type="Pfam" id="PF02383">
    <property type="entry name" value="Syja_N"/>
    <property type="match status" value="1"/>
</dbReference>
<dbReference type="GO" id="GO:0005737">
    <property type="term" value="C:cytoplasm"/>
    <property type="evidence" value="ECO:0007669"/>
    <property type="project" value="TreeGrafter"/>
</dbReference>
<evidence type="ECO:0000256" key="5">
    <source>
        <dbReference type="SAM" id="MobiDB-lite"/>
    </source>
</evidence>
<dbReference type="InterPro" id="IPR002013">
    <property type="entry name" value="SAC_dom"/>
</dbReference>
<evidence type="ECO:0000256" key="2">
    <source>
        <dbReference type="ARBA" id="ARBA00009678"/>
    </source>
</evidence>
<name>A0AAV5QIY1_9ASCO</name>
<dbReference type="AlphaFoldDB" id="A0AAV5QIY1"/>
<protein>
    <recommendedName>
        <fullName evidence="3">phosphoinositide 5-phosphatase</fullName>
        <ecNumber evidence="3">3.1.3.36</ecNumber>
    </recommendedName>
</protein>
<accession>A0AAV5QIY1</accession>
<reference evidence="7 8" key="1">
    <citation type="journal article" date="2023" name="Elife">
        <title>Identification of key yeast species and microbe-microbe interactions impacting larval growth of Drosophila in the wild.</title>
        <authorList>
            <person name="Mure A."/>
            <person name="Sugiura Y."/>
            <person name="Maeda R."/>
            <person name="Honda K."/>
            <person name="Sakurai N."/>
            <person name="Takahashi Y."/>
            <person name="Watada M."/>
            <person name="Katoh T."/>
            <person name="Gotoh A."/>
            <person name="Gotoh Y."/>
            <person name="Taniguchi I."/>
            <person name="Nakamura K."/>
            <person name="Hayashi T."/>
            <person name="Katayama T."/>
            <person name="Uemura T."/>
            <person name="Hattori Y."/>
        </authorList>
    </citation>
    <scope>NUCLEOTIDE SEQUENCE [LARGE SCALE GENOMIC DNA]</scope>
    <source>
        <strain evidence="7 8">SC-9</strain>
    </source>
</reference>
<gene>
    <name evidence="7" type="ORF">DASC09_017650</name>
</gene>
<dbReference type="PROSITE" id="PS50275">
    <property type="entry name" value="SAC"/>
    <property type="match status" value="1"/>
</dbReference>
<evidence type="ECO:0000313" key="8">
    <source>
        <dbReference type="Proteomes" id="UP001360560"/>
    </source>
</evidence>
<feature type="compositionally biased region" description="Polar residues" evidence="5">
    <location>
        <begin position="976"/>
        <end position="990"/>
    </location>
</feature>
<dbReference type="InterPro" id="IPR000300">
    <property type="entry name" value="IPPc"/>
</dbReference>
<evidence type="ECO:0000256" key="4">
    <source>
        <dbReference type="ARBA" id="ARBA00022801"/>
    </source>
</evidence>
<feature type="compositionally biased region" description="Polar residues" evidence="5">
    <location>
        <begin position="1017"/>
        <end position="1037"/>
    </location>
</feature>
<dbReference type="EC" id="3.1.3.36" evidence="3"/>
<dbReference type="InterPro" id="IPR036691">
    <property type="entry name" value="Endo/exonu/phosph_ase_sf"/>
</dbReference>
<dbReference type="RefSeq" id="XP_064851440.1">
    <property type="nucleotide sequence ID" value="XM_064995368.1"/>
</dbReference>
<feature type="compositionally biased region" description="Low complexity" evidence="5">
    <location>
        <begin position="1175"/>
        <end position="1198"/>
    </location>
</feature>
<organism evidence="7 8">
    <name type="scientific">Saccharomycopsis crataegensis</name>
    <dbReference type="NCBI Taxonomy" id="43959"/>
    <lineage>
        <taxon>Eukaryota</taxon>
        <taxon>Fungi</taxon>
        <taxon>Dikarya</taxon>
        <taxon>Ascomycota</taxon>
        <taxon>Saccharomycotina</taxon>
        <taxon>Saccharomycetes</taxon>
        <taxon>Saccharomycopsidaceae</taxon>
        <taxon>Saccharomycopsis</taxon>
    </lineage>
</organism>
<feature type="compositionally biased region" description="Polar residues" evidence="5">
    <location>
        <begin position="1138"/>
        <end position="1155"/>
    </location>
</feature>
<keyword evidence="4" id="KW-0378">Hydrolase</keyword>
<feature type="compositionally biased region" description="Polar residues" evidence="5">
    <location>
        <begin position="1071"/>
        <end position="1083"/>
    </location>
</feature>
<evidence type="ECO:0000313" key="7">
    <source>
        <dbReference type="EMBL" id="GMM34440.1"/>
    </source>
</evidence>
<dbReference type="SUPFAM" id="SSF56219">
    <property type="entry name" value="DNase I-like"/>
    <property type="match status" value="1"/>
</dbReference>
<comment type="caution">
    <text evidence="7">The sequence shown here is derived from an EMBL/GenBank/DDBJ whole genome shotgun (WGS) entry which is preliminary data.</text>
</comment>
<dbReference type="InterPro" id="IPR046985">
    <property type="entry name" value="IP5"/>
</dbReference>
<keyword evidence="8" id="KW-1185">Reference proteome</keyword>
<dbReference type="GO" id="GO:0043813">
    <property type="term" value="F:phosphatidylinositol-3,5-bisphosphate 5-phosphatase activity"/>
    <property type="evidence" value="ECO:0007669"/>
    <property type="project" value="TreeGrafter"/>
</dbReference>
<comment type="similarity">
    <text evidence="1">Belongs to the synaptojanin family.</text>
</comment>
<evidence type="ECO:0000256" key="1">
    <source>
        <dbReference type="ARBA" id="ARBA00008943"/>
    </source>
</evidence>
<dbReference type="SMART" id="SM00128">
    <property type="entry name" value="IPPc"/>
    <property type="match status" value="1"/>
</dbReference>
<dbReference type="Pfam" id="PF22669">
    <property type="entry name" value="Exo_endo_phos2"/>
    <property type="match status" value="1"/>
</dbReference>
<evidence type="ECO:0000256" key="3">
    <source>
        <dbReference type="ARBA" id="ARBA00013044"/>
    </source>
</evidence>
<dbReference type="PANTHER" id="PTHR11200">
    <property type="entry name" value="INOSITOL 5-PHOSPHATASE"/>
    <property type="match status" value="1"/>
</dbReference>
<feature type="compositionally biased region" description="Polar residues" evidence="5">
    <location>
        <begin position="1055"/>
        <end position="1064"/>
    </location>
</feature>
<dbReference type="PANTHER" id="PTHR11200:SF257">
    <property type="entry name" value="PHOSPHOINOSITIDE 5-PHOSPHATASE"/>
    <property type="match status" value="1"/>
</dbReference>
<dbReference type="GO" id="GO:0046856">
    <property type="term" value="P:phosphatidylinositol dephosphorylation"/>
    <property type="evidence" value="ECO:0007669"/>
    <property type="project" value="InterPro"/>
</dbReference>
<sequence length="1228" mass="136857">MKLYCVESPRTLVLVSSTHTLLFKAIHSDTNKPRCVVELVSNDKLDLKFSKKLCATEISGFLGLIHVDGLIFLVTITRKQEVAKPFEDQSVNKIINVEFFCLNINKWDDFLYRLTDTNAANGISGDTTDNSFMGQFDDTNNPASAHPCYDLKKLLSDGSFCYSTDFDLTNNLQTRGVIDNSLIIDTYQEDYMWNNFMMEEMIQFRNKSSAADQTILDDNGFLTTVIRGFAKTKPISVSNSRASLSLISRQSCKRAGTRFNSRGVDDDGNVANFVETEVILNIYGKIVCSYSEIRGSIPVFWEQDASQLTLGTPKVQITRSKEATNPIFAKHFDNLIDKYGAIHVVNLLSRKASERELSDRYKSHILDYQKASHHENNPLLTEFDFHLQTKGGNYAAAKNILRYLNESIEDFEYFSYDYSQKSVLTKQTGIFRTNCLDCLDRTNVIQTITSLSIFKLIFADFNLSDTSSSQDLNMTHDMLWADNGDQISQIYTGTNALKSSFSRNGGKMTLGLFLSDATKSVTRMYQNNFVDQKKQVTIDTMLGRLPGTASSPVILYDPVNERVEKSLKKFESKYASESVKSMFIGTFNLNGHNFTNQNRNDLESLISWLVPDKNYFYSEQPDIYCLGFQEVVELNATSLLNVDYSKSAIWQKTINGLLNANGDTYTLIRSEQMASLFILFFAKKSIADKITSVEGFSKKTGLGGIAGNKGAVAVRFNVGATSFCCINSHLASGSNAVAERNADYESIMNGIYFSRKGGKVSDHDNILWFGDLNYRLTNITGEEVRGQLNMNAGDSDMSQLLMRDQLLLEIQSNRAFKGFSEDEITFRPTYKYDNYTNVYDTSEKQRTPSWTDRILFRGKSLVPMRDSYDCAQEVMFSDHKPVYCLFEANVTFVDEALKRKIYDKLYEQFKKELPQDSNSGSLLDIVNEKSQRKAPSRVNTLESIESGSEISLRTPPRAGTLLDINSAPLQSRYAPPTSSKSFMNNQNSSAPQLDLLSLNDDDSKPSPPLPRRRMTNPIETNNSVSQLNNTSKKTNVATPPPPPTSRKADVKSEPVNDQANSDAINSHPPGFSSSVLLPKSKSNVQNRPPVPTPPNKPQTLESMAKQLEINKKQVSSPTPPPTGVARNLAASPPPVQPRTASSSTVTNLNQNSNGAGMSLPPGFSTTLIPSKKPAVSTPVTTSKKSPVPTPTTPTTKKPPIVPKKPQSLAGEPVKKDQSMNDWKPLVPK</sequence>
<dbReference type="Proteomes" id="UP001360560">
    <property type="component" value="Unassembled WGS sequence"/>
</dbReference>
<dbReference type="EMBL" id="BTFZ01000002">
    <property type="protein sequence ID" value="GMM34440.1"/>
    <property type="molecule type" value="Genomic_DNA"/>
</dbReference>
<dbReference type="GO" id="GO:0016020">
    <property type="term" value="C:membrane"/>
    <property type="evidence" value="ECO:0007669"/>
    <property type="project" value="TreeGrafter"/>
</dbReference>
<feature type="region of interest" description="Disordered" evidence="5">
    <location>
        <begin position="947"/>
        <end position="1228"/>
    </location>
</feature>
<feature type="domain" description="SAC" evidence="6">
    <location>
        <begin position="151"/>
        <end position="493"/>
    </location>
</feature>
<dbReference type="Gene3D" id="3.60.10.10">
    <property type="entry name" value="Endonuclease/exonuclease/phosphatase"/>
    <property type="match status" value="1"/>
</dbReference>
<proteinExistence type="inferred from homology"/>